<dbReference type="RefSeq" id="XP_011643379.1">
    <property type="nucleotide sequence ID" value="XM_011645077.1"/>
</dbReference>
<name>A0A6I9XE50_9HYME</name>
<dbReference type="Proteomes" id="UP000504615">
    <property type="component" value="Unplaced"/>
</dbReference>
<dbReference type="AlphaFoldDB" id="A0A6I9XE50"/>
<keyword evidence="2" id="KW-1185">Reference proteome</keyword>
<gene>
    <name evidence="3" type="primary">LOC105431105</name>
</gene>
<dbReference type="GO" id="GO:0005634">
    <property type="term" value="C:nucleus"/>
    <property type="evidence" value="ECO:0007669"/>
    <property type="project" value="InterPro"/>
</dbReference>
<protein>
    <submittedName>
        <fullName evidence="3">Uncharacterized protein LOC105431105 isoform X1</fullName>
    </submittedName>
</protein>
<dbReference type="KEGG" id="pbar:105431105"/>
<dbReference type="SMART" id="SM00868">
    <property type="entry name" value="zf-AD"/>
    <property type="match status" value="1"/>
</dbReference>
<organism evidence="2 3">
    <name type="scientific">Pogonomyrmex barbatus</name>
    <name type="common">red harvester ant</name>
    <dbReference type="NCBI Taxonomy" id="144034"/>
    <lineage>
        <taxon>Eukaryota</taxon>
        <taxon>Metazoa</taxon>
        <taxon>Ecdysozoa</taxon>
        <taxon>Arthropoda</taxon>
        <taxon>Hexapoda</taxon>
        <taxon>Insecta</taxon>
        <taxon>Pterygota</taxon>
        <taxon>Neoptera</taxon>
        <taxon>Endopterygota</taxon>
        <taxon>Hymenoptera</taxon>
        <taxon>Apocrita</taxon>
        <taxon>Aculeata</taxon>
        <taxon>Formicoidea</taxon>
        <taxon>Formicidae</taxon>
        <taxon>Myrmicinae</taxon>
        <taxon>Pogonomyrmex</taxon>
    </lineage>
</organism>
<evidence type="ECO:0000313" key="2">
    <source>
        <dbReference type="Proteomes" id="UP000504615"/>
    </source>
</evidence>
<dbReference type="InterPro" id="IPR012934">
    <property type="entry name" value="Znf_AD"/>
</dbReference>
<feature type="domain" description="ZAD" evidence="1">
    <location>
        <begin position="5"/>
        <end position="93"/>
    </location>
</feature>
<reference evidence="3" key="1">
    <citation type="submission" date="2025-08" db="UniProtKB">
        <authorList>
            <consortium name="RefSeq"/>
        </authorList>
    </citation>
    <scope>IDENTIFICATION</scope>
</reference>
<dbReference type="GO" id="GO:0008270">
    <property type="term" value="F:zinc ion binding"/>
    <property type="evidence" value="ECO:0007669"/>
    <property type="project" value="InterPro"/>
</dbReference>
<evidence type="ECO:0000313" key="3">
    <source>
        <dbReference type="RefSeq" id="XP_011643379.1"/>
    </source>
</evidence>
<accession>A0A6I9XE50</accession>
<proteinExistence type="predicted"/>
<sequence length="251" mass="28655">MSYNPCFVCLEPPDDNKHRRMFDEKWLINLEEENISKKSDGHKTVKAAIELILGYKVPEIYDIILCQTCFHKVESYIKFRSRLIKIFETYNSIISNSSNLINSEISGTSLISNIESDISKEVTNINEENVSSNISNISNSYSLWNIETENDSYATPLPNFHHNIDNVSDHDSDIDDNLNSDISPSKIQKSDIESDINVYSGEDNEILELSIKYEHDEVLNLSSAESEEEADYGPTFKKIKLSNQISPLILF</sequence>
<dbReference type="OrthoDB" id="7698877at2759"/>
<dbReference type="GeneID" id="105431105"/>
<evidence type="ECO:0000259" key="1">
    <source>
        <dbReference type="SMART" id="SM00868"/>
    </source>
</evidence>